<dbReference type="InterPro" id="IPR024560">
    <property type="entry name" value="UPF0313_C"/>
</dbReference>
<proteinExistence type="inferred from homology"/>
<dbReference type="GO" id="GO:0003824">
    <property type="term" value="F:catalytic activity"/>
    <property type="evidence" value="ECO:0007669"/>
    <property type="project" value="InterPro"/>
</dbReference>
<evidence type="ECO:0000256" key="6">
    <source>
        <dbReference type="HAMAP-Rule" id="MF_01251"/>
    </source>
</evidence>
<feature type="compositionally biased region" description="Basic residues" evidence="7">
    <location>
        <begin position="606"/>
        <end position="625"/>
    </location>
</feature>
<dbReference type="PANTHER" id="PTHR32331:SF0">
    <property type="entry name" value="UPF0313 PROTEIN YGIQ"/>
    <property type="match status" value="1"/>
</dbReference>
<dbReference type="InterPro" id="IPR058240">
    <property type="entry name" value="rSAM_sf"/>
</dbReference>
<dbReference type="PANTHER" id="PTHR32331">
    <property type="entry name" value="UPF0313 PROTEIN YGIQ"/>
    <property type="match status" value="1"/>
</dbReference>
<dbReference type="InterPro" id="IPR007197">
    <property type="entry name" value="rSAM"/>
</dbReference>
<keyword evidence="5 6" id="KW-0411">Iron-sulfur</keyword>
<dbReference type="InterPro" id="IPR023404">
    <property type="entry name" value="rSAM_horseshoe"/>
</dbReference>
<evidence type="ECO:0000256" key="3">
    <source>
        <dbReference type="ARBA" id="ARBA00022723"/>
    </source>
</evidence>
<evidence type="ECO:0000256" key="5">
    <source>
        <dbReference type="ARBA" id="ARBA00023014"/>
    </source>
</evidence>
<gene>
    <name evidence="9" type="ORF">DV520_05545</name>
</gene>
<evidence type="ECO:0000313" key="9">
    <source>
        <dbReference type="EMBL" id="RFT06924.1"/>
    </source>
</evidence>
<dbReference type="RefSeq" id="WP_117142066.1">
    <property type="nucleotide sequence ID" value="NZ_CAKXKJ010000006.1"/>
</dbReference>
<comment type="similarity">
    <text evidence="6">Belongs to the UPF0313 family.</text>
</comment>
<dbReference type="SFLD" id="SFLDG01069">
    <property type="entry name" value="UPF0313"/>
    <property type="match status" value="1"/>
</dbReference>
<keyword evidence="2 6" id="KW-0949">S-adenosyl-L-methionine</keyword>
<dbReference type="SFLD" id="SFLDG01082">
    <property type="entry name" value="B12-binding_domain_containing"/>
    <property type="match status" value="1"/>
</dbReference>
<dbReference type="NCBIfam" id="TIGR03904">
    <property type="entry name" value="SAM_YgiQ"/>
    <property type="match status" value="1"/>
</dbReference>
<keyword evidence="1 6" id="KW-0004">4Fe-4S</keyword>
<dbReference type="Proteomes" id="UP000260649">
    <property type="component" value="Unassembled WGS sequence"/>
</dbReference>
<dbReference type="Pfam" id="PF11842">
    <property type="entry name" value="DUF3362"/>
    <property type="match status" value="1"/>
</dbReference>
<comment type="caution">
    <text evidence="9">The sequence shown here is derived from an EMBL/GenBank/DDBJ whole genome shotgun (WGS) entry which is preliminary data.</text>
</comment>
<dbReference type="AlphaFoldDB" id="A0A3E2B4K8"/>
<dbReference type="GO" id="GO:0005506">
    <property type="term" value="F:iron ion binding"/>
    <property type="evidence" value="ECO:0007669"/>
    <property type="project" value="UniProtKB-UniRule"/>
</dbReference>
<feature type="binding site" evidence="6">
    <location>
        <position position="301"/>
    </location>
    <ligand>
        <name>[4Fe-4S] cluster</name>
        <dbReference type="ChEBI" id="CHEBI:49883"/>
        <note>4Fe-4S-S-AdoMet</note>
    </ligand>
</feature>
<keyword evidence="10" id="KW-1185">Reference proteome</keyword>
<keyword evidence="4 6" id="KW-0408">Iron</keyword>
<feature type="domain" description="Radical SAM core" evidence="8">
    <location>
        <begin position="282"/>
        <end position="555"/>
    </location>
</feature>
<dbReference type="OrthoDB" id="9803479at2"/>
<evidence type="ECO:0000313" key="10">
    <source>
        <dbReference type="Proteomes" id="UP000260649"/>
    </source>
</evidence>
<protein>
    <submittedName>
        <fullName evidence="9">YgiQ family radical SAM protein</fullName>
    </submittedName>
</protein>
<keyword evidence="3 6" id="KW-0479">Metal-binding</keyword>
<dbReference type="GO" id="GO:0051539">
    <property type="term" value="F:4 iron, 4 sulfur cluster binding"/>
    <property type="evidence" value="ECO:0007669"/>
    <property type="project" value="UniProtKB-KW"/>
</dbReference>
<feature type="region of interest" description="Disordered" evidence="7">
    <location>
        <begin position="586"/>
        <end position="625"/>
    </location>
</feature>
<dbReference type="InterPro" id="IPR006638">
    <property type="entry name" value="Elp3/MiaA/NifB-like_rSAM"/>
</dbReference>
<dbReference type="PROSITE" id="PS51918">
    <property type="entry name" value="RADICAL_SAM"/>
    <property type="match status" value="1"/>
</dbReference>
<accession>A0A3E2B4K8</accession>
<dbReference type="HAMAP" id="MF_01251">
    <property type="entry name" value="UPF0313"/>
    <property type="match status" value="1"/>
</dbReference>
<feature type="binding site" evidence="6">
    <location>
        <position position="297"/>
    </location>
    <ligand>
        <name>[4Fe-4S] cluster</name>
        <dbReference type="ChEBI" id="CHEBI:49883"/>
        <note>4Fe-4S-S-AdoMet</note>
    </ligand>
</feature>
<evidence type="ECO:0000256" key="7">
    <source>
        <dbReference type="SAM" id="MobiDB-lite"/>
    </source>
</evidence>
<dbReference type="Pfam" id="PF04055">
    <property type="entry name" value="Radical_SAM"/>
    <property type="match status" value="1"/>
</dbReference>
<feature type="binding site" evidence="6">
    <location>
        <position position="304"/>
    </location>
    <ligand>
        <name>[4Fe-4S] cluster</name>
        <dbReference type="ChEBI" id="CHEBI:49883"/>
        <note>4Fe-4S-S-AdoMet</note>
    </ligand>
</feature>
<evidence type="ECO:0000256" key="2">
    <source>
        <dbReference type="ARBA" id="ARBA00022691"/>
    </source>
</evidence>
<evidence type="ECO:0000256" key="4">
    <source>
        <dbReference type="ARBA" id="ARBA00023004"/>
    </source>
</evidence>
<dbReference type="InterPro" id="IPR013704">
    <property type="entry name" value="UPF0313_N"/>
</dbReference>
<evidence type="ECO:0000256" key="1">
    <source>
        <dbReference type="ARBA" id="ARBA00022485"/>
    </source>
</evidence>
<dbReference type="Gene3D" id="3.80.30.20">
    <property type="entry name" value="tm_1862 like domain"/>
    <property type="match status" value="1"/>
</dbReference>
<reference evidence="9 10" key="1">
    <citation type="submission" date="2018-07" db="EMBL/GenBank/DDBJ databases">
        <title>GABA Modulating Bacteria of the Human Gut Microbiota.</title>
        <authorList>
            <person name="Strandwitz P."/>
            <person name="Kim K.H."/>
            <person name="Terekhova D."/>
            <person name="Liu J.K."/>
            <person name="Sharma A."/>
            <person name="Levering J."/>
            <person name="Mcdonald D."/>
            <person name="Dietrich D."/>
            <person name="Ramadhar T.R."/>
            <person name="Lekbua A."/>
            <person name="Mroue N."/>
            <person name="Liston C."/>
            <person name="Stewart E.J."/>
            <person name="Dubin M.J."/>
            <person name="Zengler K."/>
            <person name="Knight R."/>
            <person name="Gilbert J.A."/>
            <person name="Clardy J."/>
            <person name="Lewis K."/>
        </authorList>
    </citation>
    <scope>NUCLEOTIDE SEQUENCE [LARGE SCALE GENOMIC DNA]</scope>
    <source>
        <strain evidence="9 10">KLE1738</strain>
    </source>
</reference>
<dbReference type="Pfam" id="PF08497">
    <property type="entry name" value="Radical_SAM_N"/>
    <property type="match status" value="1"/>
</dbReference>
<dbReference type="EMBL" id="QQRQ01000006">
    <property type="protein sequence ID" value="RFT06924.1"/>
    <property type="molecule type" value="Genomic_DNA"/>
</dbReference>
<comment type="cofactor">
    <cofactor evidence="6">
        <name>[4Fe-4S] cluster</name>
        <dbReference type="ChEBI" id="CHEBI:49883"/>
    </cofactor>
    <text evidence="6">Binds 1 [4Fe-4S] cluster. The cluster is coordinated with 3 cysteines and an exchangeable S-adenosyl-L-methionine.</text>
</comment>
<sequence>MLQRGWYYYDFLVITGDAYVDHPSFGTAIISRVLEAEGYRVAILAQPNWRELSSFTDMGRPRYGVFINGGNIDSMVAHYTAARKRRHDDAYSPGNRAGLRPDRATIVYANKVREAFGDIPIVIGGLEASLRRFAHYDYWEDKVRRSILLDAQADLLTYGMGERATRQLAALLAAGTPAAEITAVKGTCFLTKDPSVCAFPAVTVASYETVTRDKRAYAAANLVEYDEHDPIRGRAVIQPHGDRYLIANPPAMPLDTQELDEVAELPYLREPHPVYDTMGGVPAIEEVRFSVTHNRGCFGACKFCSLAFHQGRMVTSRSHESILREVTALTQHPGFKGYIHDVGGPTANFRRPSCQKQRKHGLCKHRDCLAPTPCPNLDADHTDYLLLLRKLREIPGIKKIFIRSGIRFDYLLQDKNGEFFADLVKHHISGQLKVAPEHCVGHVLDAMGKPHIGTYEKFREKYQRLNQKYGKNQYLVPYLMSSHPGCTLDDAIAMAQWINKTGRQPEQVQDFYPTPGTLSTCMYYTGLDPRTMQPVYIPKSPHEKELQRALLQWKRPEKRRLVMEALHKAGREDLIGYGPQCLLRPSKAAAPAKPAAGKRGQSTAPAHKKGKSPTRPGRGPRRKHR</sequence>
<evidence type="ECO:0000259" key="8">
    <source>
        <dbReference type="PROSITE" id="PS51918"/>
    </source>
</evidence>
<organism evidence="9 10">
    <name type="scientific">Evtepia gabavorous</name>
    <dbReference type="NCBI Taxonomy" id="2211183"/>
    <lineage>
        <taxon>Bacteria</taxon>
        <taxon>Bacillati</taxon>
        <taxon>Bacillota</taxon>
        <taxon>Clostridia</taxon>
        <taxon>Eubacteriales</taxon>
        <taxon>Evtepia</taxon>
    </lineage>
</organism>
<dbReference type="GeneID" id="97995200"/>
<name>A0A3E2B4K8_9FIRM</name>
<dbReference type="InterPro" id="IPR022946">
    <property type="entry name" value="UPF0313"/>
</dbReference>
<dbReference type="SUPFAM" id="SSF102114">
    <property type="entry name" value="Radical SAM enzymes"/>
    <property type="match status" value="1"/>
</dbReference>
<dbReference type="SMART" id="SM00729">
    <property type="entry name" value="Elp3"/>
    <property type="match status" value="1"/>
</dbReference>
<dbReference type="SFLD" id="SFLDS00029">
    <property type="entry name" value="Radical_SAM"/>
    <property type="match status" value="1"/>
</dbReference>